<dbReference type="Gene3D" id="2.40.40.10">
    <property type="entry name" value="RlpA-like domain"/>
    <property type="match status" value="1"/>
</dbReference>
<dbReference type="CDD" id="cd22191">
    <property type="entry name" value="DPBB_RlpA_EXP_N-like"/>
    <property type="match status" value="1"/>
</dbReference>
<organism evidence="5 6">
    <name type="scientific">Candida theae</name>
    <dbReference type="NCBI Taxonomy" id="1198502"/>
    <lineage>
        <taxon>Eukaryota</taxon>
        <taxon>Fungi</taxon>
        <taxon>Dikarya</taxon>
        <taxon>Ascomycota</taxon>
        <taxon>Saccharomycotina</taxon>
        <taxon>Pichiomycetes</taxon>
        <taxon>Debaryomycetaceae</taxon>
        <taxon>Candida/Lodderomyces clade</taxon>
        <taxon>Candida</taxon>
    </lineage>
</organism>
<feature type="signal peptide" evidence="3">
    <location>
        <begin position="1"/>
        <end position="18"/>
    </location>
</feature>
<accession>A0AAD5BCD2</accession>
<dbReference type="EMBL" id="JAIHNG010000158">
    <property type="protein sequence ID" value="KAI5950294.1"/>
    <property type="molecule type" value="Genomic_DNA"/>
</dbReference>
<feature type="compositionally biased region" description="Low complexity" evidence="2">
    <location>
        <begin position="93"/>
        <end position="131"/>
    </location>
</feature>
<dbReference type="PANTHER" id="PTHR31836:SF28">
    <property type="entry name" value="SRCR DOMAIN-CONTAINING PROTEIN-RELATED"/>
    <property type="match status" value="1"/>
</dbReference>
<dbReference type="AlphaFoldDB" id="A0AAD5BCD2"/>
<feature type="region of interest" description="Disordered" evidence="2">
    <location>
        <begin position="69"/>
        <end position="131"/>
    </location>
</feature>
<dbReference type="SUPFAM" id="SSF50685">
    <property type="entry name" value="Barwin-like endoglucanases"/>
    <property type="match status" value="1"/>
</dbReference>
<evidence type="ECO:0000313" key="6">
    <source>
        <dbReference type="Proteomes" id="UP001204833"/>
    </source>
</evidence>
<feature type="chain" id="PRO_5041921866" evidence="3">
    <location>
        <begin position="19"/>
        <end position="230"/>
    </location>
</feature>
<comment type="caution">
    <text evidence="5">The sequence shown here is derived from an EMBL/GenBank/DDBJ whole genome shotgun (WGS) entry which is preliminary data.</text>
</comment>
<dbReference type="Pfam" id="PF03330">
    <property type="entry name" value="DPBB_1"/>
    <property type="match status" value="1"/>
</dbReference>
<keyword evidence="6" id="KW-1185">Reference proteome</keyword>
<evidence type="ECO:0000256" key="1">
    <source>
        <dbReference type="ARBA" id="ARBA00022729"/>
    </source>
</evidence>
<dbReference type="PANTHER" id="PTHR31836">
    <property type="match status" value="1"/>
</dbReference>
<name>A0AAD5BCD2_9ASCO</name>
<dbReference type="RefSeq" id="XP_051607164.1">
    <property type="nucleotide sequence ID" value="XM_051753857.1"/>
</dbReference>
<dbReference type="InterPro" id="IPR051477">
    <property type="entry name" value="Expansin_CellWall"/>
</dbReference>
<keyword evidence="1 3" id="KW-0732">Signal</keyword>
<dbReference type="InterPro" id="IPR009009">
    <property type="entry name" value="RlpA-like_DPBB"/>
</dbReference>
<evidence type="ECO:0000259" key="4">
    <source>
        <dbReference type="Pfam" id="PF03330"/>
    </source>
</evidence>
<dbReference type="InterPro" id="IPR036908">
    <property type="entry name" value="RlpA-like_sf"/>
</dbReference>
<gene>
    <name evidence="5" type="ORF">KGF57_004356</name>
</gene>
<protein>
    <submittedName>
        <fullName evidence="5">DAG7</fullName>
    </submittedName>
</protein>
<feature type="compositionally biased region" description="Polar residues" evidence="2">
    <location>
        <begin position="69"/>
        <end position="87"/>
    </location>
</feature>
<reference evidence="5 6" key="1">
    <citation type="journal article" date="2022" name="DNA Res.">
        <title>Genome analysis of five recently described species of the CUG-Ser clade uncovers Candida theae as a new hybrid lineage with pathogenic potential in the Candida parapsilosis species complex.</title>
        <authorList>
            <person name="Mixao V."/>
            <person name="Del Olmo V."/>
            <person name="Hegedusova E."/>
            <person name="Saus E."/>
            <person name="Pryszcz L."/>
            <person name="Cillingova A."/>
            <person name="Nosek J."/>
            <person name="Gabaldon T."/>
        </authorList>
    </citation>
    <scope>NUCLEOTIDE SEQUENCE [LARGE SCALE GENOMIC DNA]</scope>
    <source>
        <strain evidence="5 6">CBS 12239</strain>
    </source>
</reference>
<evidence type="ECO:0000256" key="2">
    <source>
        <dbReference type="SAM" id="MobiDB-lite"/>
    </source>
</evidence>
<evidence type="ECO:0000313" key="5">
    <source>
        <dbReference type="EMBL" id="KAI5950294.1"/>
    </source>
</evidence>
<dbReference type="Proteomes" id="UP001204833">
    <property type="component" value="Unassembled WGS sequence"/>
</dbReference>
<proteinExistence type="predicted"/>
<sequence>MRLTYLATLASCLTAIHAAPAGVHTVFITAYTTVVVDQNGVTRTPTLAATETAGATGGEVEGGAAAISTSANTGGAQPTTLTTQSAPPNGGASISSSSTSQWVPSTTASIASTSQSTSASSSQPTGSLQSGQGTYYSTGLGACGKVSQDSDYIIAISHEMYDEHNIDNNPNHNPLCGKQIRAHYEGKSVEVTVVDRCEGCAYNDLDFSPSAFKKLADQKLGRIDITWEWL</sequence>
<feature type="domain" description="RlpA-like protein double-psi beta-barrel" evidence="4">
    <location>
        <begin position="159"/>
        <end position="226"/>
    </location>
</feature>
<evidence type="ECO:0000256" key="3">
    <source>
        <dbReference type="SAM" id="SignalP"/>
    </source>
</evidence>
<dbReference type="GeneID" id="76152400"/>